<comment type="caution">
    <text evidence="3">The sequence shown here is derived from an EMBL/GenBank/DDBJ whole genome shotgun (WGS) entry which is preliminary data.</text>
</comment>
<dbReference type="Proteomes" id="UP000196074">
    <property type="component" value="Unassembled WGS sequence"/>
</dbReference>
<keyword evidence="2" id="KW-0175">Coiled coil</keyword>
<name>A0A1Y4QTA5_9ENTE</name>
<dbReference type="GO" id="GO:0006310">
    <property type="term" value="P:DNA recombination"/>
    <property type="evidence" value="ECO:0007669"/>
    <property type="project" value="InterPro"/>
</dbReference>
<protein>
    <recommendedName>
        <fullName evidence="5">Mobilization protein</fullName>
    </recommendedName>
</protein>
<dbReference type="CDD" id="cd17242">
    <property type="entry name" value="MobM_relaxase"/>
    <property type="match status" value="1"/>
</dbReference>
<dbReference type="Gene3D" id="3.30.930.30">
    <property type="match status" value="1"/>
</dbReference>
<dbReference type="InterPro" id="IPR001668">
    <property type="entry name" value="Mob_Pre"/>
</dbReference>
<organism evidence="3 4">
    <name type="scientific">Enterococcus cecorum</name>
    <dbReference type="NCBI Taxonomy" id="44008"/>
    <lineage>
        <taxon>Bacteria</taxon>
        <taxon>Bacillati</taxon>
        <taxon>Bacillota</taxon>
        <taxon>Bacilli</taxon>
        <taxon>Lactobacillales</taxon>
        <taxon>Enterococcaceae</taxon>
        <taxon>Enterococcus</taxon>
    </lineage>
</organism>
<evidence type="ECO:0008006" key="5">
    <source>
        <dbReference type="Google" id="ProtNLM"/>
    </source>
</evidence>
<feature type="coiled-coil region" evidence="2">
    <location>
        <begin position="284"/>
        <end position="325"/>
    </location>
</feature>
<dbReference type="EMBL" id="NFLC01000046">
    <property type="protein sequence ID" value="OUQ07722.1"/>
    <property type="molecule type" value="Genomic_DNA"/>
</dbReference>
<proteinExistence type="inferred from homology"/>
<dbReference type="Pfam" id="PF01076">
    <property type="entry name" value="Mob_Pre"/>
    <property type="match status" value="1"/>
</dbReference>
<gene>
    <name evidence="3" type="ORF">B5E88_11995</name>
</gene>
<evidence type="ECO:0000313" key="3">
    <source>
        <dbReference type="EMBL" id="OUQ07722.1"/>
    </source>
</evidence>
<dbReference type="AlphaFoldDB" id="A0A1Y4QTA5"/>
<evidence type="ECO:0000256" key="1">
    <source>
        <dbReference type="ARBA" id="ARBA00010657"/>
    </source>
</evidence>
<evidence type="ECO:0000313" key="4">
    <source>
        <dbReference type="Proteomes" id="UP000196074"/>
    </source>
</evidence>
<accession>A0A1Y4QTA5</accession>
<feature type="coiled-coil region" evidence="2">
    <location>
        <begin position="430"/>
        <end position="464"/>
    </location>
</feature>
<dbReference type="GO" id="GO:0003677">
    <property type="term" value="F:DNA binding"/>
    <property type="evidence" value="ECO:0007669"/>
    <property type="project" value="InterPro"/>
</dbReference>
<reference evidence="4" key="1">
    <citation type="submission" date="2017-04" db="EMBL/GenBank/DDBJ databases">
        <title>Function of individual gut microbiota members based on whole genome sequencing of pure cultures obtained from chicken caecum.</title>
        <authorList>
            <person name="Medvecky M."/>
            <person name="Cejkova D."/>
            <person name="Polansky O."/>
            <person name="Karasova D."/>
            <person name="Kubasova T."/>
            <person name="Cizek A."/>
            <person name="Rychlik I."/>
        </authorList>
    </citation>
    <scope>NUCLEOTIDE SEQUENCE [LARGE SCALE GENOMIC DNA]</scope>
    <source>
        <strain evidence="4">An144</strain>
    </source>
</reference>
<feature type="coiled-coil region" evidence="2">
    <location>
        <begin position="566"/>
        <end position="616"/>
    </location>
</feature>
<sequence length="715" mass="84603">MSFMTISFKKATNKTSIKHNNREFDEKDWQNEYHQHIDQARTRNNRYLVQRDIHEMYDEIFGRALELYNSKQKRKDRKIKDYYQHVKKSKTLEPQREFIVQVGNVEDFQIEENWQKANAILTKYVETFEERNPQFRVYNAVIHNDEASPHLHINVIPIAHSYKRGMNLQPSFDKAIRQQGIETNAKDSRDVFRAFRDGEIQAVAEFAKELNIERKMGETNKFKDTREYKKYQQGLQELKADISEKTQEAHEIKKQVQNLDIFRTHLESRTDVLRQEVYKYTEDISKLNTERDRAQKSISEQKAESETLEKQISIEKDKLKSVSDQVDDINYRVAVAWRDDWLTTKKDFPKFEMSVDLNSLTFVVPEKKSSRGKLQFNTEGLMVDKDVTLSSLKNEPKPEIEKVDATTPERHKFDFRSTLKLFGEKAKAIMSYIKEQALELEDKARELIERERKLNERENALNAREHDIDKKLEKVTSSEVLLAENEVKLERIDKMIVSRSEVLVNVNNEWSINQSNLINQLGWIADNAKEQRLGNGWIVDESAVRVIKQVKRHLENTNPATLMKTNQELTQSYDELKQELKTNTTMDLRIAVAKKEKEMQDEIRDLRSEVFNADKENFAYIRMITNLVSETEQQENAYELQYALGKAFYEEREHLSDRSKEKIFDNLLDGYTNGFFDGYKQAEINQKEAYERQRKYTQRTIKPRYLERDDDGLSL</sequence>
<evidence type="ECO:0000256" key="2">
    <source>
        <dbReference type="SAM" id="Coils"/>
    </source>
</evidence>
<dbReference type="RefSeq" id="WP_087216301.1">
    <property type="nucleotide sequence ID" value="NZ_NFLC01000046.1"/>
</dbReference>
<comment type="similarity">
    <text evidence="1">Belongs to the plasmid mobilization pre family.</text>
</comment>
<feature type="coiled-coil region" evidence="2">
    <location>
        <begin position="228"/>
        <end position="255"/>
    </location>
</feature>